<protein>
    <submittedName>
        <fullName evidence="7">Hydroxyacid dehydrogenase</fullName>
    </submittedName>
</protein>
<accession>A0ABR7R6I8</accession>
<dbReference type="PANTHER" id="PTHR42789">
    <property type="entry name" value="D-ISOMER SPECIFIC 2-HYDROXYACID DEHYDROGENASE FAMILY PROTEIN (AFU_ORTHOLOGUE AFUA_6G10090)"/>
    <property type="match status" value="1"/>
</dbReference>
<evidence type="ECO:0000259" key="5">
    <source>
        <dbReference type="Pfam" id="PF00389"/>
    </source>
</evidence>
<sequence>MKVLLTHTPRMREQYYGARALAELQALAEVILHGEDEPLTPAGLAAAAAGADLVIADRLTTGPAEIFPRLPRLRAFLRCAVDIRNIDTAAASRAGVLVTRAGPGFVASVTELALGFLVDLSRGISRATADYHAGRMPQARMGRQLAGSRIGIIGYGAIGRKLAQVAAGLGMEVLVSDPHARAEAPHLRQVSLEALLAGADYVVCLAAATEATENLIDAAALARMKPDAAFINLSRGNLVDEAALAAALAEGRIAGAAMDVGRATDQMPSPELARLPNVIATPHIGGLTPPAVEAQALGTVEQVRAILAGEVPPGAVNAEAWSRRP</sequence>
<evidence type="ECO:0000313" key="8">
    <source>
        <dbReference type="Proteomes" id="UP000603940"/>
    </source>
</evidence>
<keyword evidence="8" id="KW-1185">Reference proteome</keyword>
<dbReference type="InterPro" id="IPR006140">
    <property type="entry name" value="D-isomer_DH_NAD-bd"/>
</dbReference>
<name>A0ABR7R6I8_9PROT</name>
<comment type="similarity">
    <text evidence="1 4">Belongs to the D-isomer specific 2-hydroxyacid dehydrogenase family.</text>
</comment>
<comment type="caution">
    <text evidence="7">The sequence shown here is derived from an EMBL/GenBank/DDBJ whole genome shotgun (WGS) entry which is preliminary data.</text>
</comment>
<evidence type="ECO:0000256" key="2">
    <source>
        <dbReference type="ARBA" id="ARBA00023002"/>
    </source>
</evidence>
<dbReference type="InterPro" id="IPR036291">
    <property type="entry name" value="NAD(P)-bd_dom_sf"/>
</dbReference>
<proteinExistence type="inferred from homology"/>
<dbReference type="InterPro" id="IPR006139">
    <property type="entry name" value="D-isomer_2_OHA_DH_cat_dom"/>
</dbReference>
<dbReference type="PANTHER" id="PTHR42789:SF1">
    <property type="entry name" value="D-ISOMER SPECIFIC 2-HYDROXYACID DEHYDROGENASE FAMILY PROTEIN (AFU_ORTHOLOGUE AFUA_6G10090)"/>
    <property type="match status" value="1"/>
</dbReference>
<dbReference type="Pfam" id="PF02826">
    <property type="entry name" value="2-Hacid_dh_C"/>
    <property type="match status" value="1"/>
</dbReference>
<gene>
    <name evidence="7" type="ORF">IBL25_10650</name>
</gene>
<evidence type="ECO:0000259" key="6">
    <source>
        <dbReference type="Pfam" id="PF02826"/>
    </source>
</evidence>
<dbReference type="Gene3D" id="3.40.50.720">
    <property type="entry name" value="NAD(P)-binding Rossmann-like Domain"/>
    <property type="match status" value="2"/>
</dbReference>
<feature type="domain" description="D-isomer specific 2-hydroxyacid dehydrogenase catalytic" evidence="5">
    <location>
        <begin position="23"/>
        <end position="317"/>
    </location>
</feature>
<organism evidence="7 8">
    <name type="scientific">Pseudoroseomonas ludipueritiae</name>
    <dbReference type="NCBI Taxonomy" id="198093"/>
    <lineage>
        <taxon>Bacteria</taxon>
        <taxon>Pseudomonadati</taxon>
        <taxon>Pseudomonadota</taxon>
        <taxon>Alphaproteobacteria</taxon>
        <taxon>Acetobacterales</taxon>
        <taxon>Acetobacteraceae</taxon>
        <taxon>Pseudoroseomonas</taxon>
    </lineage>
</organism>
<dbReference type="InterPro" id="IPR050857">
    <property type="entry name" value="D-2-hydroxyacid_DH"/>
</dbReference>
<evidence type="ECO:0000256" key="4">
    <source>
        <dbReference type="RuleBase" id="RU003719"/>
    </source>
</evidence>
<dbReference type="SUPFAM" id="SSF52283">
    <property type="entry name" value="Formate/glycerate dehydrogenase catalytic domain-like"/>
    <property type="match status" value="1"/>
</dbReference>
<evidence type="ECO:0000256" key="3">
    <source>
        <dbReference type="ARBA" id="ARBA00023027"/>
    </source>
</evidence>
<dbReference type="SUPFAM" id="SSF51735">
    <property type="entry name" value="NAD(P)-binding Rossmann-fold domains"/>
    <property type="match status" value="1"/>
</dbReference>
<evidence type="ECO:0000256" key="1">
    <source>
        <dbReference type="ARBA" id="ARBA00005854"/>
    </source>
</evidence>
<dbReference type="EMBL" id="JACTUZ010000037">
    <property type="protein sequence ID" value="MBC9177399.1"/>
    <property type="molecule type" value="Genomic_DNA"/>
</dbReference>
<keyword evidence="3" id="KW-0520">NAD</keyword>
<reference evidence="7 8" key="1">
    <citation type="journal article" date="2009" name="Int. J. Syst. Evol. Microbiol.">
        <title>Transfer of Teichococcus ludipueritiae and Muricoccus roseus to the genus Roseomonas, as Roseomonas ludipueritiae comb. nov. and Roseomonas rosea comb. nov., respectively, and emended description of the genus Roseomonas.</title>
        <authorList>
            <person name="Sanchez-Porro C."/>
            <person name="Gallego V."/>
            <person name="Busse H.J."/>
            <person name="Kampfer P."/>
            <person name="Ventosa A."/>
        </authorList>
    </citation>
    <scope>NUCLEOTIDE SEQUENCE [LARGE SCALE GENOMIC DNA]</scope>
    <source>
        <strain evidence="7 8">DSM 14915</strain>
    </source>
</reference>
<evidence type="ECO:0000313" key="7">
    <source>
        <dbReference type="EMBL" id="MBC9177399.1"/>
    </source>
</evidence>
<dbReference type="Proteomes" id="UP000603940">
    <property type="component" value="Unassembled WGS sequence"/>
</dbReference>
<feature type="domain" description="D-isomer specific 2-hydroxyacid dehydrogenase NAD-binding" evidence="6">
    <location>
        <begin position="115"/>
        <end position="285"/>
    </location>
</feature>
<dbReference type="Pfam" id="PF00389">
    <property type="entry name" value="2-Hacid_dh"/>
    <property type="match status" value="1"/>
</dbReference>
<keyword evidence="2 4" id="KW-0560">Oxidoreductase</keyword>